<sequence>GAQKAKKVRGTSKIAPAIQARKLILAGWLTACLPADEAVNRKSGRQKNDVQRATKAEY</sequence>
<proteinExistence type="predicted"/>
<evidence type="ECO:0000313" key="2">
    <source>
        <dbReference type="Proteomes" id="UP000053864"/>
    </source>
</evidence>
<reference evidence="1 2" key="1">
    <citation type="submission" date="2013-11" db="EMBL/GenBank/DDBJ databases">
        <title>The Genome Sequence of Phytophthora parasitica CJ05E6.</title>
        <authorList>
            <consortium name="The Broad Institute Genomics Platform"/>
            <person name="Russ C."/>
            <person name="Tyler B."/>
            <person name="Panabieres F."/>
            <person name="Shan W."/>
            <person name="Tripathy S."/>
            <person name="Grunwald N."/>
            <person name="Machado M."/>
            <person name="Johnson C.S."/>
            <person name="Arredondo F."/>
            <person name="Hong C."/>
            <person name="Coffey M."/>
            <person name="Young S.K."/>
            <person name="Zeng Q."/>
            <person name="Gargeya S."/>
            <person name="Fitzgerald M."/>
            <person name="Abouelleil A."/>
            <person name="Alvarado L."/>
            <person name="Chapman S.B."/>
            <person name="Gainer-Dewar J."/>
            <person name="Goldberg J."/>
            <person name="Griggs A."/>
            <person name="Gujja S."/>
            <person name="Hansen M."/>
            <person name="Howarth C."/>
            <person name="Imamovic A."/>
            <person name="Ireland A."/>
            <person name="Larimer J."/>
            <person name="McCowan C."/>
            <person name="Murphy C."/>
            <person name="Pearson M."/>
            <person name="Poon T.W."/>
            <person name="Priest M."/>
            <person name="Roberts A."/>
            <person name="Saif S."/>
            <person name="Shea T."/>
            <person name="Sykes S."/>
            <person name="Wortman J."/>
            <person name="Nusbaum C."/>
            <person name="Birren B."/>
        </authorList>
    </citation>
    <scope>NUCLEOTIDE SEQUENCE [LARGE SCALE GENOMIC DNA]</scope>
    <source>
        <strain evidence="1 2">CJ05E6</strain>
    </source>
</reference>
<name>W2JQH5_PHYNI</name>
<organism evidence="1 2">
    <name type="scientific">Phytophthora nicotianae</name>
    <name type="common">Potato buckeye rot agent</name>
    <name type="synonym">Phytophthora parasitica</name>
    <dbReference type="NCBI Taxonomy" id="4792"/>
    <lineage>
        <taxon>Eukaryota</taxon>
        <taxon>Sar</taxon>
        <taxon>Stramenopiles</taxon>
        <taxon>Oomycota</taxon>
        <taxon>Peronosporomycetes</taxon>
        <taxon>Peronosporales</taxon>
        <taxon>Peronosporaceae</taxon>
        <taxon>Phytophthora</taxon>
    </lineage>
</organism>
<dbReference type="EMBL" id="KI671063">
    <property type="protein sequence ID" value="ETL47893.1"/>
    <property type="molecule type" value="Genomic_DNA"/>
</dbReference>
<accession>W2JQH5</accession>
<feature type="non-terminal residue" evidence="1">
    <location>
        <position position="1"/>
    </location>
</feature>
<dbReference type="AlphaFoldDB" id="W2JQH5"/>
<dbReference type="Proteomes" id="UP000053864">
    <property type="component" value="Unassembled WGS sequence"/>
</dbReference>
<evidence type="ECO:0000313" key="1">
    <source>
        <dbReference type="EMBL" id="ETL47893.1"/>
    </source>
</evidence>
<protein>
    <submittedName>
        <fullName evidence="1">Uncharacterized protein</fullName>
    </submittedName>
</protein>
<gene>
    <name evidence="1" type="ORF">L916_02420</name>
</gene>